<reference evidence="1" key="2">
    <citation type="submission" date="2025-08" db="UniProtKB">
        <authorList>
            <consortium name="Ensembl"/>
        </authorList>
    </citation>
    <scope>IDENTIFICATION</scope>
</reference>
<reference evidence="2" key="1">
    <citation type="journal article" date="2002" name="Science">
        <title>The draft genome of Ciona intestinalis: insights into chordate and vertebrate origins.</title>
        <authorList>
            <person name="Dehal P."/>
            <person name="Satou Y."/>
            <person name="Campbell R.K."/>
            <person name="Chapman J."/>
            <person name="Degnan B."/>
            <person name="De Tomaso A."/>
            <person name="Davidson B."/>
            <person name="Di Gregorio A."/>
            <person name="Gelpke M."/>
            <person name="Goodstein D.M."/>
            <person name="Harafuji N."/>
            <person name="Hastings K.E."/>
            <person name="Ho I."/>
            <person name="Hotta K."/>
            <person name="Huang W."/>
            <person name="Kawashima T."/>
            <person name="Lemaire P."/>
            <person name="Martinez D."/>
            <person name="Meinertzhagen I.A."/>
            <person name="Necula S."/>
            <person name="Nonaka M."/>
            <person name="Putnam N."/>
            <person name="Rash S."/>
            <person name="Saiga H."/>
            <person name="Satake M."/>
            <person name="Terry A."/>
            <person name="Yamada L."/>
            <person name="Wang H.G."/>
            <person name="Awazu S."/>
            <person name="Azumi K."/>
            <person name="Boore J."/>
            <person name="Branno M."/>
            <person name="Chin-Bow S."/>
            <person name="DeSantis R."/>
            <person name="Doyle S."/>
            <person name="Francino P."/>
            <person name="Keys D.N."/>
            <person name="Haga S."/>
            <person name="Hayashi H."/>
            <person name="Hino K."/>
            <person name="Imai K.S."/>
            <person name="Inaba K."/>
            <person name="Kano S."/>
            <person name="Kobayashi K."/>
            <person name="Kobayashi M."/>
            <person name="Lee B.I."/>
            <person name="Makabe K.W."/>
            <person name="Manohar C."/>
            <person name="Matassi G."/>
            <person name="Medina M."/>
            <person name="Mochizuki Y."/>
            <person name="Mount S."/>
            <person name="Morishita T."/>
            <person name="Miura S."/>
            <person name="Nakayama A."/>
            <person name="Nishizaka S."/>
            <person name="Nomoto H."/>
            <person name="Ohta F."/>
            <person name="Oishi K."/>
            <person name="Rigoutsos I."/>
            <person name="Sano M."/>
            <person name="Sasaki A."/>
            <person name="Sasakura Y."/>
            <person name="Shoguchi E."/>
            <person name="Shin-i T."/>
            <person name="Spagnuolo A."/>
            <person name="Stainier D."/>
            <person name="Suzuki M.M."/>
            <person name="Tassy O."/>
            <person name="Takatori N."/>
            <person name="Tokuoka M."/>
            <person name="Yagi K."/>
            <person name="Yoshizaki F."/>
            <person name="Wada S."/>
            <person name="Zhang C."/>
            <person name="Hyatt P.D."/>
            <person name="Larimer F."/>
            <person name="Detter C."/>
            <person name="Doggett N."/>
            <person name="Glavina T."/>
            <person name="Hawkins T."/>
            <person name="Richardson P."/>
            <person name="Lucas S."/>
            <person name="Kohara Y."/>
            <person name="Levine M."/>
            <person name="Satoh N."/>
            <person name="Rokhsar D.S."/>
        </authorList>
    </citation>
    <scope>NUCLEOTIDE SEQUENCE [LARGE SCALE GENOMIC DNA]</scope>
</reference>
<reference evidence="1" key="3">
    <citation type="submission" date="2025-09" db="UniProtKB">
        <authorList>
            <consortium name="Ensembl"/>
        </authorList>
    </citation>
    <scope>IDENTIFICATION</scope>
</reference>
<dbReference type="HOGENOM" id="CLU_3241870_0_0_1"/>
<dbReference type="Ensembl" id="ENSCINT00000030501.1">
    <property type="protein sequence ID" value="ENSCINP00000032077.1"/>
    <property type="gene ID" value="ENSCING00000019362.1"/>
</dbReference>
<name>H2XQZ3_CIOIN</name>
<sequence length="43" mass="5313">MFDPFIHYMQNNNVIKHLKFIYCDINIKTNKTNKIFPKFHVTR</sequence>
<accession>H2XQZ3</accession>
<keyword evidence="2" id="KW-1185">Reference proteome</keyword>
<dbReference type="InParanoid" id="H2XQZ3"/>
<protein>
    <submittedName>
        <fullName evidence="1">Uncharacterized protein</fullName>
    </submittedName>
</protein>
<proteinExistence type="predicted"/>
<dbReference type="Proteomes" id="UP000008144">
    <property type="component" value="Unassembled WGS sequence"/>
</dbReference>
<evidence type="ECO:0000313" key="2">
    <source>
        <dbReference type="Proteomes" id="UP000008144"/>
    </source>
</evidence>
<dbReference type="AlphaFoldDB" id="H2XQZ3"/>
<evidence type="ECO:0000313" key="1">
    <source>
        <dbReference type="Ensembl" id="ENSCINP00000032077.1"/>
    </source>
</evidence>
<organism evidence="1 2">
    <name type="scientific">Ciona intestinalis</name>
    <name type="common">Transparent sea squirt</name>
    <name type="synonym">Ascidia intestinalis</name>
    <dbReference type="NCBI Taxonomy" id="7719"/>
    <lineage>
        <taxon>Eukaryota</taxon>
        <taxon>Metazoa</taxon>
        <taxon>Chordata</taxon>
        <taxon>Tunicata</taxon>
        <taxon>Ascidiacea</taxon>
        <taxon>Phlebobranchia</taxon>
        <taxon>Cionidae</taxon>
        <taxon>Ciona</taxon>
    </lineage>
</organism>